<protein>
    <submittedName>
        <fullName evidence="2">Uncharacterized protein</fullName>
    </submittedName>
</protein>
<gene>
    <name evidence="2" type="ORF">JEQ12_008921</name>
</gene>
<name>A0A836ALP0_SHEEP</name>
<evidence type="ECO:0000313" key="3">
    <source>
        <dbReference type="Proteomes" id="UP000664991"/>
    </source>
</evidence>
<evidence type="ECO:0000313" key="2">
    <source>
        <dbReference type="EMBL" id="KAG5213135.1"/>
    </source>
</evidence>
<evidence type="ECO:0000256" key="1">
    <source>
        <dbReference type="SAM" id="MobiDB-lite"/>
    </source>
</evidence>
<accession>A0A836ALP0</accession>
<sequence length="214" mass="24251">MDFLSLGDLRILHGVFLNNRTRKKFFFLQSEKPSVLWCPQRYLDGKQQPSEPASISSAPLSWWLAGDWVAHKLQDLSGGSTDRSDCIFSPVSTAQGKISQVLESQTSPTSRHRLRSILGPCVTPYVTQPFPAYGEHPKLKGTSWGCEWVARVLYRLGQHLTMVAMTKLTSFQAGSEDHSTMADLVTGKDHGRKTKTKPAWQRQHWRKHEERADM</sequence>
<feature type="region of interest" description="Disordered" evidence="1">
    <location>
        <begin position="188"/>
        <end position="214"/>
    </location>
</feature>
<dbReference type="EMBL" id="JAEMGP010000002">
    <property type="protein sequence ID" value="KAG5213135.1"/>
    <property type="molecule type" value="Genomic_DNA"/>
</dbReference>
<organism evidence="2 3">
    <name type="scientific">Ovis aries</name>
    <name type="common">Sheep</name>
    <dbReference type="NCBI Taxonomy" id="9940"/>
    <lineage>
        <taxon>Eukaryota</taxon>
        <taxon>Metazoa</taxon>
        <taxon>Chordata</taxon>
        <taxon>Craniata</taxon>
        <taxon>Vertebrata</taxon>
        <taxon>Euteleostomi</taxon>
        <taxon>Mammalia</taxon>
        <taxon>Eutheria</taxon>
        <taxon>Laurasiatheria</taxon>
        <taxon>Artiodactyla</taxon>
        <taxon>Ruminantia</taxon>
        <taxon>Pecora</taxon>
        <taxon>Bovidae</taxon>
        <taxon>Caprinae</taxon>
        <taxon>Ovis</taxon>
    </lineage>
</organism>
<dbReference type="AlphaFoldDB" id="A0A836ALP0"/>
<comment type="caution">
    <text evidence="2">The sequence shown here is derived from an EMBL/GenBank/DDBJ whole genome shotgun (WGS) entry which is preliminary data.</text>
</comment>
<reference evidence="2 3" key="1">
    <citation type="submission" date="2020-12" db="EMBL/GenBank/DDBJ databases">
        <title>De novo assembly of Tibetan sheep genome.</title>
        <authorList>
            <person name="Li X."/>
        </authorList>
    </citation>
    <scope>NUCLEOTIDE SEQUENCE [LARGE SCALE GENOMIC DNA]</scope>
    <source>
        <tissue evidence="2">Heart</tissue>
    </source>
</reference>
<proteinExistence type="predicted"/>
<dbReference type="Proteomes" id="UP000664991">
    <property type="component" value="Unassembled WGS sequence"/>
</dbReference>